<keyword evidence="2" id="KW-0378">Hydrolase</keyword>
<dbReference type="GO" id="GO:0016787">
    <property type="term" value="F:hydrolase activity"/>
    <property type="evidence" value="ECO:0007669"/>
    <property type="project" value="UniProtKB-KW"/>
</dbReference>
<dbReference type="PANTHER" id="PTHR43689:SF8">
    <property type="entry name" value="ALPHA_BETA-HYDROLASES SUPERFAMILY PROTEIN"/>
    <property type="match status" value="1"/>
</dbReference>
<dbReference type="Gene3D" id="3.40.50.1820">
    <property type="entry name" value="alpha/beta hydrolase"/>
    <property type="match status" value="1"/>
</dbReference>
<dbReference type="SUPFAM" id="SSF53474">
    <property type="entry name" value="alpha/beta-Hydrolases"/>
    <property type="match status" value="1"/>
</dbReference>
<accession>M1PRE6</accession>
<evidence type="ECO:0000259" key="1">
    <source>
        <dbReference type="Pfam" id="PF12697"/>
    </source>
</evidence>
<feature type="domain" description="AB hydrolase-1" evidence="1">
    <location>
        <begin position="34"/>
        <end position="252"/>
    </location>
</feature>
<reference evidence="2" key="1">
    <citation type="journal article" date="2014" name="PLoS ONE">
        <title>New hydrocarbon degradation pathways in the microbial metagenome from brazilian petroleum reservoirs.</title>
        <authorList>
            <person name="Sierra-Garcia I.N."/>
            <person name="Correa Alvarez J."/>
            <person name="Pantaroto de Vasconcellos S."/>
            <person name="Pereira de Souza A."/>
            <person name="Dos Santos Neto E.V."/>
            <person name="de Oliveira V.M."/>
        </authorList>
    </citation>
    <scope>NUCLEOTIDE SEQUENCE</scope>
</reference>
<dbReference type="EMBL" id="KC157637">
    <property type="protein sequence ID" value="AGF87153.1"/>
    <property type="molecule type" value="Genomic_DNA"/>
</dbReference>
<name>M1PRE6_9ZZZZ</name>
<protein>
    <submittedName>
        <fullName evidence="2">Benzoate degradation ring-cleavage hydrolase</fullName>
    </submittedName>
</protein>
<sequence length="266" mass="29773">MEGKETMAFVEIDGIALEYEWWRPQDAAAAASPVVLLHEALGSVSIWRDFPQRLAAALRRPVMAYSRQGYGRSGREDRPRGVDYLHREALHWLPRVLSALEIEHPVLVGHSDGASIALICAASGLAPRPEAAVLIAPHVEVEPEAIAGIEAADRLWRTTDWPQRLARHQPDPQRVFAAWRDTWRSPEFRAWNIEAEIPKIACPVLAVQGDRDEYATLAQIEKIARGAPRGKMAVLPQCGHSPHRERPEALIALIADFLHQLDEERT</sequence>
<dbReference type="PANTHER" id="PTHR43689">
    <property type="entry name" value="HYDROLASE"/>
    <property type="match status" value="1"/>
</dbReference>
<organism evidence="2">
    <name type="scientific">uncultured organism</name>
    <dbReference type="NCBI Taxonomy" id="155900"/>
    <lineage>
        <taxon>unclassified sequences</taxon>
        <taxon>environmental samples</taxon>
    </lineage>
</organism>
<evidence type="ECO:0000313" key="2">
    <source>
        <dbReference type="EMBL" id="AGF87220.1"/>
    </source>
</evidence>
<proteinExistence type="predicted"/>
<dbReference type="InterPro" id="IPR029058">
    <property type="entry name" value="AB_hydrolase_fold"/>
</dbReference>
<dbReference type="InterPro" id="IPR000073">
    <property type="entry name" value="AB_hydrolase_1"/>
</dbReference>
<dbReference type="Pfam" id="PF12697">
    <property type="entry name" value="Abhydrolase_6"/>
    <property type="match status" value="1"/>
</dbReference>
<dbReference type="EMBL" id="KC157638">
    <property type="protein sequence ID" value="AGF87220.1"/>
    <property type="molecule type" value="Genomic_DNA"/>
</dbReference>
<dbReference type="AlphaFoldDB" id="M1PRE6"/>